<protein>
    <submittedName>
        <fullName evidence="1">Uncharacterized protein</fullName>
    </submittedName>
</protein>
<dbReference type="Proteomes" id="UP000734854">
    <property type="component" value="Unassembled WGS sequence"/>
</dbReference>
<proteinExistence type="predicted"/>
<organism evidence="1 2">
    <name type="scientific">Zingiber officinale</name>
    <name type="common">Ginger</name>
    <name type="synonym">Amomum zingiber</name>
    <dbReference type="NCBI Taxonomy" id="94328"/>
    <lineage>
        <taxon>Eukaryota</taxon>
        <taxon>Viridiplantae</taxon>
        <taxon>Streptophyta</taxon>
        <taxon>Embryophyta</taxon>
        <taxon>Tracheophyta</taxon>
        <taxon>Spermatophyta</taxon>
        <taxon>Magnoliopsida</taxon>
        <taxon>Liliopsida</taxon>
        <taxon>Zingiberales</taxon>
        <taxon>Zingiberaceae</taxon>
        <taxon>Zingiber</taxon>
    </lineage>
</organism>
<dbReference type="EMBL" id="JACMSC010000002">
    <property type="protein sequence ID" value="KAG6532237.1"/>
    <property type="molecule type" value="Genomic_DNA"/>
</dbReference>
<evidence type="ECO:0000313" key="2">
    <source>
        <dbReference type="Proteomes" id="UP000734854"/>
    </source>
</evidence>
<keyword evidence="2" id="KW-1185">Reference proteome</keyword>
<evidence type="ECO:0000313" key="1">
    <source>
        <dbReference type="EMBL" id="KAG6532237.1"/>
    </source>
</evidence>
<dbReference type="AlphaFoldDB" id="A0A8J5HP98"/>
<reference evidence="1 2" key="1">
    <citation type="submission" date="2020-08" db="EMBL/GenBank/DDBJ databases">
        <title>Plant Genome Project.</title>
        <authorList>
            <person name="Zhang R.-G."/>
        </authorList>
    </citation>
    <scope>NUCLEOTIDE SEQUENCE [LARGE SCALE GENOMIC DNA]</scope>
    <source>
        <tissue evidence="1">Rhizome</tissue>
    </source>
</reference>
<name>A0A8J5HP98_ZINOF</name>
<comment type="caution">
    <text evidence="1">The sequence shown here is derived from an EMBL/GenBank/DDBJ whole genome shotgun (WGS) entry which is preliminary data.</text>
</comment>
<gene>
    <name evidence="1" type="ORF">ZIOFF_006076</name>
</gene>
<sequence>MFKDIGENTTTLDLVDIFILKLDVVIGTALVLLVKPSGTLVEADVLREFTASLKETGLVRYILEDDVRLVVLVVTEADEDDVPVGNLDLLVHLTTDVVEALRSVEARCLAAAVSEHPEDLGVLLADKARA</sequence>
<accession>A0A8J5HP98</accession>